<feature type="domain" description="EF-hand" evidence="7">
    <location>
        <begin position="106"/>
        <end position="141"/>
    </location>
</feature>
<feature type="domain" description="EF-hand" evidence="7">
    <location>
        <begin position="70"/>
        <end position="105"/>
    </location>
</feature>
<dbReference type="PANTHER" id="PTHR23055:SF178">
    <property type="entry name" value="NEUROCALCIN HOMOLOG"/>
    <property type="match status" value="1"/>
</dbReference>
<sequence>MKSLFRSRVPPPLDANQLDKLSRQCHLPKEDVEEWYERFNHCYPRGLSYKEFLFYLQQIQSKNTANGKRPAKSMMKRLFRLLDVNQDKQLDFEEFFVFNILINQGFVEDKLRLILNLYDKDKEKYLTKEQLNNVLNDMFDLLDIPTAKEDLLQRIETILTRANFNTQSSKFSWHAFSSHVLNNQSLFNLLISNQTVADFDDNFGYIITRF</sequence>
<dbReference type="InterPro" id="IPR018247">
    <property type="entry name" value="EF_Hand_1_Ca_BS"/>
</dbReference>
<gene>
    <name evidence="9" type="ORF">EDS130_LOCUS26403</name>
    <name evidence="8" type="ORF">XAT740_LOCUS23064</name>
</gene>
<evidence type="ECO:0000256" key="1">
    <source>
        <dbReference type="ARBA" id="ARBA00006049"/>
    </source>
</evidence>
<evidence type="ECO:0000313" key="9">
    <source>
        <dbReference type="EMBL" id="CAF1220748.1"/>
    </source>
</evidence>
<dbReference type="GO" id="GO:0005509">
    <property type="term" value="F:calcium ion binding"/>
    <property type="evidence" value="ECO:0007669"/>
    <property type="project" value="InterPro"/>
</dbReference>
<dbReference type="AlphaFoldDB" id="A0A814XUZ3"/>
<evidence type="ECO:0000313" key="10">
    <source>
        <dbReference type="Proteomes" id="UP000663828"/>
    </source>
</evidence>
<dbReference type="EMBL" id="CAJNOJ010000160">
    <property type="protein sequence ID" value="CAF1220748.1"/>
    <property type="molecule type" value="Genomic_DNA"/>
</dbReference>
<evidence type="ECO:0000256" key="2">
    <source>
        <dbReference type="ARBA" id="ARBA00022707"/>
    </source>
</evidence>
<dbReference type="Gene3D" id="1.10.238.10">
    <property type="entry name" value="EF-hand"/>
    <property type="match status" value="1"/>
</dbReference>
<evidence type="ECO:0000259" key="7">
    <source>
        <dbReference type="PROSITE" id="PS50222"/>
    </source>
</evidence>
<organism evidence="9 11">
    <name type="scientific">Adineta ricciae</name>
    <name type="common">Rotifer</name>
    <dbReference type="NCBI Taxonomy" id="249248"/>
    <lineage>
        <taxon>Eukaryota</taxon>
        <taxon>Metazoa</taxon>
        <taxon>Spiralia</taxon>
        <taxon>Gnathifera</taxon>
        <taxon>Rotifera</taxon>
        <taxon>Eurotatoria</taxon>
        <taxon>Bdelloidea</taxon>
        <taxon>Adinetida</taxon>
        <taxon>Adinetidae</taxon>
        <taxon>Adineta</taxon>
    </lineage>
</organism>
<dbReference type="Proteomes" id="UP000663852">
    <property type="component" value="Unassembled WGS sequence"/>
</dbReference>
<dbReference type="PROSITE" id="PS00018">
    <property type="entry name" value="EF_HAND_1"/>
    <property type="match status" value="1"/>
</dbReference>
<dbReference type="Proteomes" id="UP000663828">
    <property type="component" value="Unassembled WGS sequence"/>
</dbReference>
<dbReference type="InterPro" id="IPR011992">
    <property type="entry name" value="EF-hand-dom_pair"/>
</dbReference>
<keyword evidence="4" id="KW-0677">Repeat</keyword>
<comment type="caution">
    <text evidence="9">The sequence shown here is derived from an EMBL/GenBank/DDBJ whole genome shotgun (WGS) entry which is preliminary data.</text>
</comment>
<evidence type="ECO:0000313" key="11">
    <source>
        <dbReference type="Proteomes" id="UP000663852"/>
    </source>
</evidence>
<proteinExistence type="inferred from homology"/>
<keyword evidence="2" id="KW-0519">Myristate</keyword>
<protein>
    <recommendedName>
        <fullName evidence="7">EF-hand domain-containing protein</fullName>
    </recommendedName>
</protein>
<keyword evidence="10" id="KW-1185">Reference proteome</keyword>
<keyword evidence="6" id="KW-0449">Lipoprotein</keyword>
<evidence type="ECO:0000256" key="3">
    <source>
        <dbReference type="ARBA" id="ARBA00022723"/>
    </source>
</evidence>
<keyword evidence="3" id="KW-0479">Metal-binding</keyword>
<evidence type="ECO:0000313" key="8">
    <source>
        <dbReference type="EMBL" id="CAF1190120.1"/>
    </source>
</evidence>
<dbReference type="OrthoDB" id="191686at2759"/>
<dbReference type="InterPro" id="IPR028846">
    <property type="entry name" value="Recoverin"/>
</dbReference>
<dbReference type="PANTHER" id="PTHR23055">
    <property type="entry name" value="CALCIUM BINDING PROTEINS"/>
    <property type="match status" value="1"/>
</dbReference>
<name>A0A814XUZ3_ADIRI</name>
<keyword evidence="5" id="KW-0106">Calcium</keyword>
<reference evidence="9" key="1">
    <citation type="submission" date="2021-02" db="EMBL/GenBank/DDBJ databases">
        <authorList>
            <person name="Nowell W R."/>
        </authorList>
    </citation>
    <scope>NUCLEOTIDE SEQUENCE</scope>
</reference>
<dbReference type="InterPro" id="IPR002048">
    <property type="entry name" value="EF_hand_dom"/>
</dbReference>
<evidence type="ECO:0000256" key="5">
    <source>
        <dbReference type="ARBA" id="ARBA00022837"/>
    </source>
</evidence>
<evidence type="ECO:0000256" key="6">
    <source>
        <dbReference type="ARBA" id="ARBA00023288"/>
    </source>
</evidence>
<accession>A0A814XUZ3</accession>
<dbReference type="PROSITE" id="PS50222">
    <property type="entry name" value="EF_HAND_2"/>
    <property type="match status" value="2"/>
</dbReference>
<dbReference type="SUPFAM" id="SSF47473">
    <property type="entry name" value="EF-hand"/>
    <property type="match status" value="1"/>
</dbReference>
<comment type="similarity">
    <text evidence="1">Belongs to the recoverin family.</text>
</comment>
<evidence type="ECO:0000256" key="4">
    <source>
        <dbReference type="ARBA" id="ARBA00022737"/>
    </source>
</evidence>
<dbReference type="EMBL" id="CAJNOR010001728">
    <property type="protein sequence ID" value="CAF1190120.1"/>
    <property type="molecule type" value="Genomic_DNA"/>
</dbReference>